<sequence>MTRSDRRGHTTTSDPTQAVGAPPVAASTGIWLLSHGTNLGAYPSRIFELGISVGLNIGVKLHQGRTQASARPRQVATAAHGEIQHPLLATALV</sequence>
<evidence type="ECO:0000313" key="3">
    <source>
        <dbReference type="Proteomes" id="UP001307889"/>
    </source>
</evidence>
<evidence type="ECO:0000313" key="2">
    <source>
        <dbReference type="EMBL" id="BES93546.1"/>
    </source>
</evidence>
<gene>
    <name evidence="2" type="ORF">NTJ_06355</name>
</gene>
<reference evidence="2 3" key="1">
    <citation type="submission" date="2023-09" db="EMBL/GenBank/DDBJ databases">
        <title>Nesidiocoris tenuis whole genome shotgun sequence.</title>
        <authorList>
            <person name="Shibata T."/>
            <person name="Shimoda M."/>
            <person name="Kobayashi T."/>
            <person name="Uehara T."/>
        </authorList>
    </citation>
    <scope>NUCLEOTIDE SEQUENCE [LARGE SCALE GENOMIC DNA]</scope>
    <source>
        <strain evidence="2 3">Japan</strain>
    </source>
</reference>
<accession>A0ABN7AMU8</accession>
<dbReference type="Proteomes" id="UP001307889">
    <property type="component" value="Chromosome 4"/>
</dbReference>
<keyword evidence="3" id="KW-1185">Reference proteome</keyword>
<dbReference type="EMBL" id="AP028912">
    <property type="protein sequence ID" value="BES93546.1"/>
    <property type="molecule type" value="Genomic_DNA"/>
</dbReference>
<proteinExistence type="predicted"/>
<organism evidence="2 3">
    <name type="scientific">Nesidiocoris tenuis</name>
    <dbReference type="NCBI Taxonomy" id="355587"/>
    <lineage>
        <taxon>Eukaryota</taxon>
        <taxon>Metazoa</taxon>
        <taxon>Ecdysozoa</taxon>
        <taxon>Arthropoda</taxon>
        <taxon>Hexapoda</taxon>
        <taxon>Insecta</taxon>
        <taxon>Pterygota</taxon>
        <taxon>Neoptera</taxon>
        <taxon>Paraneoptera</taxon>
        <taxon>Hemiptera</taxon>
        <taxon>Heteroptera</taxon>
        <taxon>Panheteroptera</taxon>
        <taxon>Cimicomorpha</taxon>
        <taxon>Miridae</taxon>
        <taxon>Dicyphina</taxon>
        <taxon>Nesidiocoris</taxon>
    </lineage>
</organism>
<evidence type="ECO:0000256" key="1">
    <source>
        <dbReference type="SAM" id="MobiDB-lite"/>
    </source>
</evidence>
<protein>
    <submittedName>
        <fullName evidence="2">Uncharacterized protein</fullName>
    </submittedName>
</protein>
<name>A0ABN7AMU8_9HEMI</name>
<feature type="region of interest" description="Disordered" evidence="1">
    <location>
        <begin position="1"/>
        <end position="21"/>
    </location>
</feature>